<keyword evidence="4" id="KW-1185">Reference proteome</keyword>
<evidence type="ECO:0000256" key="1">
    <source>
        <dbReference type="SAM" id="MobiDB-lite"/>
    </source>
</evidence>
<proteinExistence type="predicted"/>
<dbReference type="InterPro" id="IPR050167">
    <property type="entry name" value="Ser_Thr_protein_kinase"/>
</dbReference>
<protein>
    <recommendedName>
        <fullName evidence="2">Protein kinase domain-containing protein</fullName>
    </recommendedName>
</protein>
<feature type="compositionally biased region" description="Polar residues" evidence="1">
    <location>
        <begin position="420"/>
        <end position="430"/>
    </location>
</feature>
<accession>A0ABR0WUY1</accession>
<gene>
    <name evidence="3" type="ORF">DH2020_017535</name>
</gene>
<dbReference type="Gene3D" id="1.10.510.10">
    <property type="entry name" value="Transferase(Phosphotransferase) domain 1"/>
    <property type="match status" value="1"/>
</dbReference>
<reference evidence="3 4" key="1">
    <citation type="journal article" date="2021" name="Comput. Struct. Biotechnol. J.">
        <title>De novo genome assembly of the potent medicinal plant Rehmannia glutinosa using nanopore technology.</title>
        <authorList>
            <person name="Ma L."/>
            <person name="Dong C."/>
            <person name="Song C."/>
            <person name="Wang X."/>
            <person name="Zheng X."/>
            <person name="Niu Y."/>
            <person name="Chen S."/>
            <person name="Feng W."/>
        </authorList>
    </citation>
    <scope>NUCLEOTIDE SEQUENCE [LARGE SCALE GENOMIC DNA]</scope>
    <source>
        <strain evidence="3">DH-2019</strain>
    </source>
</reference>
<dbReference type="EMBL" id="JABTTQ020000009">
    <property type="protein sequence ID" value="KAK6150010.1"/>
    <property type="molecule type" value="Genomic_DNA"/>
</dbReference>
<dbReference type="InterPro" id="IPR000719">
    <property type="entry name" value="Prot_kinase_dom"/>
</dbReference>
<dbReference type="PANTHER" id="PTHR23257">
    <property type="entry name" value="SERINE-THREONINE PROTEIN KINASE"/>
    <property type="match status" value="1"/>
</dbReference>
<dbReference type="Pfam" id="PF07714">
    <property type="entry name" value="PK_Tyr_Ser-Thr"/>
    <property type="match status" value="1"/>
</dbReference>
<evidence type="ECO:0000259" key="2">
    <source>
        <dbReference type="PROSITE" id="PS50011"/>
    </source>
</evidence>
<organism evidence="3 4">
    <name type="scientific">Rehmannia glutinosa</name>
    <name type="common">Chinese foxglove</name>
    <dbReference type="NCBI Taxonomy" id="99300"/>
    <lineage>
        <taxon>Eukaryota</taxon>
        <taxon>Viridiplantae</taxon>
        <taxon>Streptophyta</taxon>
        <taxon>Embryophyta</taxon>
        <taxon>Tracheophyta</taxon>
        <taxon>Spermatophyta</taxon>
        <taxon>Magnoliopsida</taxon>
        <taxon>eudicotyledons</taxon>
        <taxon>Gunneridae</taxon>
        <taxon>Pentapetalae</taxon>
        <taxon>asterids</taxon>
        <taxon>lamiids</taxon>
        <taxon>Lamiales</taxon>
        <taxon>Orobanchaceae</taxon>
        <taxon>Rehmannieae</taxon>
        <taxon>Rehmannia</taxon>
    </lineage>
</organism>
<dbReference type="InterPro" id="IPR001245">
    <property type="entry name" value="Ser-Thr/Tyr_kinase_cat_dom"/>
</dbReference>
<dbReference type="InterPro" id="IPR011009">
    <property type="entry name" value="Kinase-like_dom_sf"/>
</dbReference>
<dbReference type="PANTHER" id="PTHR23257:SF821">
    <property type="entry name" value="ATP BINDING PROTEIN"/>
    <property type="match status" value="1"/>
</dbReference>
<dbReference type="InterPro" id="IPR008271">
    <property type="entry name" value="Ser/Thr_kinase_AS"/>
</dbReference>
<evidence type="ECO:0000313" key="4">
    <source>
        <dbReference type="Proteomes" id="UP001318860"/>
    </source>
</evidence>
<dbReference type="Proteomes" id="UP001318860">
    <property type="component" value="Unassembled WGS sequence"/>
</dbReference>
<dbReference type="PROSITE" id="PS50011">
    <property type="entry name" value="PROTEIN_KINASE_DOM"/>
    <property type="match status" value="1"/>
</dbReference>
<feature type="region of interest" description="Disordered" evidence="1">
    <location>
        <begin position="414"/>
        <end position="453"/>
    </location>
</feature>
<dbReference type="SMART" id="SM00220">
    <property type="entry name" value="S_TKc"/>
    <property type="match status" value="1"/>
</dbReference>
<dbReference type="InterPro" id="IPR055164">
    <property type="entry name" value="EDR1/CTR1/ARMC3-like_pept-like"/>
</dbReference>
<name>A0ABR0WUY1_REHGL</name>
<dbReference type="PROSITE" id="PS00108">
    <property type="entry name" value="PROTEIN_KINASE_ST"/>
    <property type="match status" value="1"/>
</dbReference>
<dbReference type="Gene3D" id="3.30.200.20">
    <property type="entry name" value="Phosphorylase Kinase, domain 1"/>
    <property type="match status" value="1"/>
</dbReference>
<evidence type="ECO:0000313" key="3">
    <source>
        <dbReference type="EMBL" id="KAK6150010.1"/>
    </source>
</evidence>
<feature type="compositionally biased region" description="Basic and acidic residues" evidence="1">
    <location>
        <begin position="431"/>
        <end position="451"/>
    </location>
</feature>
<dbReference type="SUPFAM" id="SSF56112">
    <property type="entry name" value="Protein kinase-like (PK-like)"/>
    <property type="match status" value="1"/>
</dbReference>
<comment type="caution">
    <text evidence="3">The sequence shown here is derived from an EMBL/GenBank/DDBJ whole genome shotgun (WGS) entry which is preliminary data.</text>
</comment>
<sequence length="819" mass="91457">MEETKDNTRPVEAPGQNTQWWPSGLIEKLRSISLVSSDETSSSKGSRGQHDVGSLAFQIASQTLWDTGKLAEPIPDGFYFVSPERRFKELFDTIPSIDELQTLDSEGLRPNVILVDTRKDKKLSMLKQLAITLVKGLNSNPSAMIKKIAGLVCDFFKRPKLETDHVKGALEEVSHALDSQGIHMLGHIKHGSCHSRAILFKVLADTVGLESMLMVGLPREGVMERTDTYKHISVIVVLNSVELLVDLGRNPGKLLPCSAKAVFLSHLSAGESDSENDSYDSPIEPNSPLCGFSDQTEVEGLSHSEPNVANSFWRRSQKKVIAEQRTASSSPEHPFFRGHGRSLLGGRRHSFREYSNDINESRSAGASPCEARRRRRRCISMIPEIGDDTITPIPDPKWNGTTVVREMNEILKRNRLPEEQVNSTLSCSTSGKDDNSDLRESVSRLSPDGHDGIYGQKPLTYNFPLKQINSHKAISLPSSPQHFVNQASLRSEATEIFSSPDMMTTFNKVLESSKILNKPLLPFPEWNIDFSEITIGTRVGIGFFGEVFRGTWNGLEVGIKVFLEQDLTVENIEDFCNEISILSRIRHPNVILFLGACMEPPRLSIVTEYMEMGSLYYLIHASGMKKKLSWQRRLKMLCDICSCIGSNSVKLVLNNGRQLSMIRGLMSIHRMKIVHRDLKSANCLVNKHWTVKICDFGLSRVLTTRPMKDSSSAGTPEWMAPELIRNEPFTEKCDIFSLGVIMWELCTLNRPWEGVPAVQVVYAVGNDGQRLEIPEGPLGKLIAGSASWFQSFRALQMGQSRLENVSDYSEKDDLAIPGL</sequence>
<dbReference type="CDD" id="cd13999">
    <property type="entry name" value="STKc_MAP3K-like"/>
    <property type="match status" value="1"/>
</dbReference>
<feature type="domain" description="Protein kinase" evidence="2">
    <location>
        <begin position="533"/>
        <end position="819"/>
    </location>
</feature>
<dbReference type="Pfam" id="PF14381">
    <property type="entry name" value="EDR1_CTR1_ARMC3_pept"/>
    <property type="match status" value="1"/>
</dbReference>